<dbReference type="Proteomes" id="UP000252519">
    <property type="component" value="Unassembled WGS sequence"/>
</dbReference>
<comment type="caution">
    <text evidence="2">The sequence shown here is derived from an EMBL/GenBank/DDBJ whole genome shotgun (WGS) entry which is preliminary data.</text>
</comment>
<evidence type="ECO:0000313" key="2">
    <source>
        <dbReference type="EMBL" id="RCN41465.1"/>
    </source>
</evidence>
<feature type="region of interest" description="Disordered" evidence="1">
    <location>
        <begin position="48"/>
        <end position="176"/>
    </location>
</feature>
<evidence type="ECO:0000313" key="3">
    <source>
        <dbReference type="Proteomes" id="UP000252519"/>
    </source>
</evidence>
<organism evidence="2 3">
    <name type="scientific">Ancylostoma caninum</name>
    <name type="common">Dog hookworm</name>
    <dbReference type="NCBI Taxonomy" id="29170"/>
    <lineage>
        <taxon>Eukaryota</taxon>
        <taxon>Metazoa</taxon>
        <taxon>Ecdysozoa</taxon>
        <taxon>Nematoda</taxon>
        <taxon>Chromadorea</taxon>
        <taxon>Rhabditida</taxon>
        <taxon>Rhabditina</taxon>
        <taxon>Rhabditomorpha</taxon>
        <taxon>Strongyloidea</taxon>
        <taxon>Ancylostomatidae</taxon>
        <taxon>Ancylostomatinae</taxon>
        <taxon>Ancylostoma</taxon>
    </lineage>
</organism>
<proteinExistence type="predicted"/>
<accession>A0A368GEK9</accession>
<protein>
    <submittedName>
        <fullName evidence="2">Uncharacterized protein</fullName>
    </submittedName>
</protein>
<dbReference type="AlphaFoldDB" id="A0A368GEK9"/>
<evidence type="ECO:0000256" key="1">
    <source>
        <dbReference type="SAM" id="MobiDB-lite"/>
    </source>
</evidence>
<keyword evidence="3" id="KW-1185">Reference proteome</keyword>
<dbReference type="EMBL" id="JOJR01000235">
    <property type="protein sequence ID" value="RCN41465.1"/>
    <property type="molecule type" value="Genomic_DNA"/>
</dbReference>
<dbReference type="OrthoDB" id="10313586at2759"/>
<sequence length="176" mass="19082">MIVRDGLDINRTGPLTLEWAPPAVKLNFPQIQQNSIKKLKAKIGALKKAQIRTSEKAARPAPGDATKKPPEVPTKPAAEAPAQLSSKRKTRPAKTLERSVEQTKASKEHITEAKSAEGLKGSARGRRQADPSPRKAPVVRKVRSKEGVPNRAMPTVGPRRMSTARRPGNGGKARKK</sequence>
<reference evidence="2 3" key="1">
    <citation type="submission" date="2014-10" db="EMBL/GenBank/DDBJ databases">
        <title>Draft genome of the hookworm Ancylostoma caninum.</title>
        <authorList>
            <person name="Mitreva M."/>
        </authorList>
    </citation>
    <scope>NUCLEOTIDE SEQUENCE [LARGE SCALE GENOMIC DNA]</scope>
    <source>
        <strain evidence="2 3">Baltimore</strain>
    </source>
</reference>
<gene>
    <name evidence="2" type="ORF">ANCCAN_12574</name>
</gene>
<name>A0A368GEK9_ANCCA</name>
<feature type="compositionally biased region" description="Basic and acidic residues" evidence="1">
    <location>
        <begin position="94"/>
        <end position="117"/>
    </location>
</feature>